<name>C5XIL4_SORBI</name>
<dbReference type="Gramene" id="EES02090">
    <property type="protein sequence ID" value="EES02090"/>
    <property type="gene ID" value="SORBI_3003G434500"/>
</dbReference>
<evidence type="ECO:0000259" key="1">
    <source>
        <dbReference type="Pfam" id="PF03478"/>
    </source>
</evidence>
<gene>
    <name evidence="2" type="ORF">SORBI_3003G434500</name>
</gene>
<proteinExistence type="predicted"/>
<sequence>MEADAMAAQGWSSLPRDLVNRVADCLLATNDLDYYMDLRGVCHNWRFATADPSSNPHRFHPTRWIMLDELESSTSPSYGNWKMMPPSHFLAQDEDEHGSSSYADAGFFSRCTNMFASSDGVRHFVNADTGRFLRRKLPLLRDYHFVASTTGGFLVLADSADPHAVRVLNPFTGALVHFKAPAPPEKSMTASVVVHLPGSEEFVVETTMPWAVISTSDSEAAAAAFGLLDPAMRSCVLPLLHRGLAAELGPGEMVRVDSWSWSQQGLLQGVRVFRPLDSAGRPAMEHQRQVTSIGGRALFVGTRRCFSVDAASFPSIEPDCVYYYHKAPDGCLHANDIYAYDLAQGKEERIAEASIYPPPIVQLLVEYAMRAPSFEPSWEHSTRAWRTNAATPYYPAQTALQLLLEDADVIQSMF</sequence>
<keyword evidence="3" id="KW-1185">Reference proteome</keyword>
<evidence type="ECO:0000313" key="3">
    <source>
        <dbReference type="Proteomes" id="UP000000768"/>
    </source>
</evidence>
<dbReference type="eggNOG" id="ENOG502R3DX">
    <property type="taxonomic scope" value="Eukaryota"/>
</dbReference>
<evidence type="ECO:0000313" key="2">
    <source>
        <dbReference type="EMBL" id="EES02090.2"/>
    </source>
</evidence>
<dbReference type="HOGENOM" id="CLU_010985_3_0_1"/>
<dbReference type="InterPro" id="IPR005174">
    <property type="entry name" value="KIB1-4_b-propeller"/>
</dbReference>
<dbReference type="Pfam" id="PF03478">
    <property type="entry name" value="Beta-prop_KIB1-4"/>
    <property type="match status" value="1"/>
</dbReference>
<dbReference type="Proteomes" id="UP000000768">
    <property type="component" value="Chromosome 3"/>
</dbReference>
<dbReference type="PANTHER" id="PTHR33165:SF94">
    <property type="entry name" value="DUF295 DOMAIN-CONTAINING PROTEIN"/>
    <property type="match status" value="1"/>
</dbReference>
<dbReference type="AlphaFoldDB" id="C5XIL4"/>
<dbReference type="EMBL" id="CM000762">
    <property type="protein sequence ID" value="EES02090.2"/>
    <property type="molecule type" value="Genomic_DNA"/>
</dbReference>
<accession>C5XIL4</accession>
<dbReference type="PANTHER" id="PTHR33165">
    <property type="entry name" value="F-BOX DOMAIN CONTAINING PROTEIN-LIKE-RELATED"/>
    <property type="match status" value="1"/>
</dbReference>
<dbReference type="OrthoDB" id="1925648at2759"/>
<reference evidence="2 3" key="1">
    <citation type="journal article" date="2009" name="Nature">
        <title>The Sorghum bicolor genome and the diversification of grasses.</title>
        <authorList>
            <person name="Paterson A.H."/>
            <person name="Bowers J.E."/>
            <person name="Bruggmann R."/>
            <person name="Dubchak I."/>
            <person name="Grimwood J."/>
            <person name="Gundlach H."/>
            <person name="Haberer G."/>
            <person name="Hellsten U."/>
            <person name="Mitros T."/>
            <person name="Poliakov A."/>
            <person name="Schmutz J."/>
            <person name="Spannagl M."/>
            <person name="Tang H."/>
            <person name="Wang X."/>
            <person name="Wicker T."/>
            <person name="Bharti A.K."/>
            <person name="Chapman J."/>
            <person name="Feltus F.A."/>
            <person name="Gowik U."/>
            <person name="Grigoriev I.V."/>
            <person name="Lyons E."/>
            <person name="Maher C.A."/>
            <person name="Martis M."/>
            <person name="Narechania A."/>
            <person name="Otillar R.P."/>
            <person name="Penning B.W."/>
            <person name="Salamov A.A."/>
            <person name="Wang Y."/>
            <person name="Zhang L."/>
            <person name="Carpita N.C."/>
            <person name="Freeling M."/>
            <person name="Gingle A.R."/>
            <person name="Hash C.T."/>
            <person name="Keller B."/>
            <person name="Klein P."/>
            <person name="Kresovich S."/>
            <person name="McCann M.C."/>
            <person name="Ming R."/>
            <person name="Peterson D.G."/>
            <person name="Mehboob-ur-Rahman"/>
            <person name="Ware D."/>
            <person name="Westhoff P."/>
            <person name="Mayer K.F."/>
            <person name="Messing J."/>
            <person name="Rokhsar D.S."/>
        </authorList>
    </citation>
    <scope>NUCLEOTIDE SEQUENCE [LARGE SCALE GENOMIC DNA]</scope>
    <source>
        <strain evidence="3">cv. BTx623</strain>
    </source>
</reference>
<protein>
    <recommendedName>
        <fullName evidence="1">KIB1-4 beta-propeller domain-containing protein</fullName>
    </recommendedName>
</protein>
<dbReference type="InParanoid" id="C5XIL4"/>
<organism evidence="2 3">
    <name type="scientific">Sorghum bicolor</name>
    <name type="common">Sorghum</name>
    <name type="synonym">Sorghum vulgare</name>
    <dbReference type="NCBI Taxonomy" id="4558"/>
    <lineage>
        <taxon>Eukaryota</taxon>
        <taxon>Viridiplantae</taxon>
        <taxon>Streptophyta</taxon>
        <taxon>Embryophyta</taxon>
        <taxon>Tracheophyta</taxon>
        <taxon>Spermatophyta</taxon>
        <taxon>Magnoliopsida</taxon>
        <taxon>Liliopsida</taxon>
        <taxon>Poales</taxon>
        <taxon>Poaceae</taxon>
        <taxon>PACMAD clade</taxon>
        <taxon>Panicoideae</taxon>
        <taxon>Andropogonodae</taxon>
        <taxon>Andropogoneae</taxon>
        <taxon>Sorghinae</taxon>
        <taxon>Sorghum</taxon>
    </lineage>
</organism>
<reference evidence="3" key="2">
    <citation type="journal article" date="2018" name="Plant J.">
        <title>The Sorghum bicolor reference genome: improved assembly, gene annotations, a transcriptome atlas, and signatures of genome organization.</title>
        <authorList>
            <person name="McCormick R.F."/>
            <person name="Truong S.K."/>
            <person name="Sreedasyam A."/>
            <person name="Jenkins J."/>
            <person name="Shu S."/>
            <person name="Sims D."/>
            <person name="Kennedy M."/>
            <person name="Amirebrahimi M."/>
            <person name="Weers B.D."/>
            <person name="McKinley B."/>
            <person name="Mattison A."/>
            <person name="Morishige D.T."/>
            <person name="Grimwood J."/>
            <person name="Schmutz J."/>
            <person name="Mullet J.E."/>
        </authorList>
    </citation>
    <scope>NUCLEOTIDE SEQUENCE [LARGE SCALE GENOMIC DNA]</scope>
    <source>
        <strain evidence="3">cv. BTx623</strain>
    </source>
</reference>
<dbReference type="FunCoup" id="C5XIL4">
    <property type="interactions" value="820"/>
</dbReference>
<feature type="domain" description="KIB1-4 beta-propeller" evidence="1">
    <location>
        <begin position="263"/>
        <end position="341"/>
    </location>
</feature>
<dbReference type="KEGG" id="sbi:8077392"/>
<dbReference type="OMA" id="PDMESFQ"/>